<accession>A0ACA9PAG3</accession>
<reference evidence="1" key="1">
    <citation type="submission" date="2021-06" db="EMBL/GenBank/DDBJ databases">
        <authorList>
            <person name="Kallberg Y."/>
            <person name="Tangrot J."/>
            <person name="Rosling A."/>
        </authorList>
    </citation>
    <scope>NUCLEOTIDE SEQUENCE</scope>
    <source>
        <strain evidence="1">CL356</strain>
    </source>
</reference>
<evidence type="ECO:0000313" key="1">
    <source>
        <dbReference type="EMBL" id="CAG8700238.1"/>
    </source>
</evidence>
<keyword evidence="2" id="KW-1185">Reference proteome</keyword>
<protein>
    <submittedName>
        <fullName evidence="1">7775_t:CDS:1</fullName>
    </submittedName>
</protein>
<name>A0ACA9PAG3_9GLOM</name>
<comment type="caution">
    <text evidence="1">The sequence shown here is derived from an EMBL/GenBank/DDBJ whole genome shotgun (WGS) entry which is preliminary data.</text>
</comment>
<feature type="non-terminal residue" evidence="1">
    <location>
        <position position="1"/>
    </location>
</feature>
<proteinExistence type="predicted"/>
<organism evidence="1 2">
    <name type="scientific">Acaulospora colombiana</name>
    <dbReference type="NCBI Taxonomy" id="27376"/>
    <lineage>
        <taxon>Eukaryota</taxon>
        <taxon>Fungi</taxon>
        <taxon>Fungi incertae sedis</taxon>
        <taxon>Mucoromycota</taxon>
        <taxon>Glomeromycotina</taxon>
        <taxon>Glomeromycetes</taxon>
        <taxon>Diversisporales</taxon>
        <taxon>Acaulosporaceae</taxon>
        <taxon>Acaulospora</taxon>
    </lineage>
</organism>
<evidence type="ECO:0000313" key="2">
    <source>
        <dbReference type="Proteomes" id="UP000789525"/>
    </source>
</evidence>
<sequence length="400" mass="41364">LWLKLEAMFNSKSPMVLAGVGHDQGGLGCAAICGVLCDGRKSTLNATTFALRPRRGTITVKKAINTSKKAYFSTDRLIIGASNAHTAAIWAIAVTPTDHVLSASLDGTIALDASSSSSSFSAQSTVPGLVPGARIRTWPPHPLGWTSLSVAAHRADGENKAVEHLALVNSIAGTTMMVNYTTGETLGKKGIGQRDKGPGTVDGYAEPGSGSVTIHSTAFTSGMKMEEGESVEFGSRIADISTGRSKFGLFVDHCPSDDNKIAMSNESGQLLMSASDDKRLVLHDARVASQFSTAAHLTGHSQPILSVALSPGDGKLALSGGRDGTVRVWDVGMRKAVAVVREGPAIYGVAWRPMAFAVKPDSKEEGISLGAGGIGGSGAAGFVTGGEEGIVRWYRGAGVA</sequence>
<gene>
    <name evidence="1" type="ORF">ACOLOM_LOCUS10214</name>
</gene>
<dbReference type="Proteomes" id="UP000789525">
    <property type="component" value="Unassembled WGS sequence"/>
</dbReference>
<dbReference type="EMBL" id="CAJVPT010032085">
    <property type="protein sequence ID" value="CAG8700238.1"/>
    <property type="molecule type" value="Genomic_DNA"/>
</dbReference>